<dbReference type="Pfam" id="PF02302">
    <property type="entry name" value="PTS_IIB"/>
    <property type="match status" value="1"/>
</dbReference>
<dbReference type="PANTHER" id="PTHR34581">
    <property type="entry name" value="PTS SYSTEM N,N'-DIACETYLCHITOBIOSE-SPECIFIC EIIB COMPONENT"/>
    <property type="match status" value="1"/>
</dbReference>
<dbReference type="InterPro" id="IPR003501">
    <property type="entry name" value="PTS_EIIB_2/3"/>
</dbReference>
<evidence type="ECO:0000256" key="7">
    <source>
        <dbReference type="PROSITE-ProRule" id="PRU00423"/>
    </source>
</evidence>
<evidence type="ECO:0000256" key="5">
    <source>
        <dbReference type="ARBA" id="ARBA00022683"/>
    </source>
</evidence>
<comment type="caution">
    <text evidence="9">The sequence shown here is derived from an EMBL/GenBank/DDBJ whole genome shotgun (WGS) entry which is preliminary data.</text>
</comment>
<dbReference type="RefSeq" id="WP_121681013.1">
    <property type="nucleotide sequence ID" value="NZ_RCVZ01000008.1"/>
</dbReference>
<keyword evidence="5" id="KW-0598">Phosphotransferase system</keyword>
<dbReference type="InterPro" id="IPR036095">
    <property type="entry name" value="PTS_EIIB-like_sf"/>
</dbReference>
<name>A0A3L7JWF1_9BACI</name>
<dbReference type="PANTHER" id="PTHR34581:SF2">
    <property type="entry name" value="PTS SYSTEM N,N'-DIACETYLCHITOBIOSE-SPECIFIC EIIB COMPONENT"/>
    <property type="match status" value="1"/>
</dbReference>
<dbReference type="OrthoDB" id="9808134at2"/>
<dbReference type="PROSITE" id="PS51100">
    <property type="entry name" value="PTS_EIIB_TYPE_3"/>
    <property type="match status" value="1"/>
</dbReference>
<accession>A0A3L7JWF1</accession>
<evidence type="ECO:0000256" key="6">
    <source>
        <dbReference type="ARBA" id="ARBA00022777"/>
    </source>
</evidence>
<evidence type="ECO:0000259" key="8">
    <source>
        <dbReference type="PROSITE" id="PS51100"/>
    </source>
</evidence>
<proteinExistence type="predicted"/>
<dbReference type="GO" id="GO:0009401">
    <property type="term" value="P:phosphoenolpyruvate-dependent sugar phosphotransferase system"/>
    <property type="evidence" value="ECO:0007669"/>
    <property type="project" value="UniProtKB-KW"/>
</dbReference>
<dbReference type="InterPro" id="IPR051819">
    <property type="entry name" value="PTS_sugar-specific_EIIB"/>
</dbReference>
<evidence type="ECO:0000256" key="3">
    <source>
        <dbReference type="ARBA" id="ARBA00022597"/>
    </source>
</evidence>
<organism evidence="9 10">
    <name type="scientific">Falsibacillus albus</name>
    <dbReference type="NCBI Taxonomy" id="2478915"/>
    <lineage>
        <taxon>Bacteria</taxon>
        <taxon>Bacillati</taxon>
        <taxon>Bacillota</taxon>
        <taxon>Bacilli</taxon>
        <taxon>Bacillales</taxon>
        <taxon>Bacillaceae</taxon>
        <taxon>Falsibacillus</taxon>
    </lineage>
</organism>
<dbReference type="GO" id="GO:0008982">
    <property type="term" value="F:protein-N(PI)-phosphohistidine-sugar phosphotransferase activity"/>
    <property type="evidence" value="ECO:0007669"/>
    <property type="project" value="InterPro"/>
</dbReference>
<reference evidence="9 10" key="1">
    <citation type="submission" date="2018-10" db="EMBL/GenBank/DDBJ databases">
        <title>Falsibacillus sp. genome draft.</title>
        <authorList>
            <person name="Shi S."/>
        </authorList>
    </citation>
    <scope>NUCLEOTIDE SEQUENCE [LARGE SCALE GENOMIC DNA]</scope>
    <source>
        <strain evidence="9 10">GY 10110</strain>
    </source>
</reference>
<dbReference type="AlphaFoldDB" id="A0A3L7JWF1"/>
<dbReference type="SUPFAM" id="SSF52794">
    <property type="entry name" value="PTS system IIB component-like"/>
    <property type="match status" value="1"/>
</dbReference>
<gene>
    <name evidence="9" type="ORF">D9X91_12745</name>
</gene>
<dbReference type="Proteomes" id="UP000276770">
    <property type="component" value="Unassembled WGS sequence"/>
</dbReference>
<feature type="domain" description="PTS EIIB type-3" evidence="8">
    <location>
        <begin position="1"/>
        <end position="105"/>
    </location>
</feature>
<dbReference type="GO" id="GO:0016301">
    <property type="term" value="F:kinase activity"/>
    <property type="evidence" value="ECO:0007669"/>
    <property type="project" value="UniProtKB-KW"/>
</dbReference>
<keyword evidence="1" id="KW-0813">Transport</keyword>
<keyword evidence="3 9" id="KW-0762">Sugar transport</keyword>
<evidence type="ECO:0000313" key="9">
    <source>
        <dbReference type="EMBL" id="RLQ94850.1"/>
    </source>
</evidence>
<keyword evidence="2" id="KW-0597">Phosphoprotein</keyword>
<evidence type="ECO:0000313" key="10">
    <source>
        <dbReference type="Proteomes" id="UP000276770"/>
    </source>
</evidence>
<dbReference type="CDD" id="cd05564">
    <property type="entry name" value="PTS_IIB_chitobiose_lichenan"/>
    <property type="match status" value="1"/>
</dbReference>
<dbReference type="EMBL" id="RCVZ01000008">
    <property type="protein sequence ID" value="RLQ94850.1"/>
    <property type="molecule type" value="Genomic_DNA"/>
</dbReference>
<evidence type="ECO:0000256" key="1">
    <source>
        <dbReference type="ARBA" id="ARBA00022448"/>
    </source>
</evidence>
<keyword evidence="10" id="KW-1185">Reference proteome</keyword>
<evidence type="ECO:0000256" key="2">
    <source>
        <dbReference type="ARBA" id="ARBA00022553"/>
    </source>
</evidence>
<protein>
    <submittedName>
        <fullName evidence="9">PTS sugar transporter subunit IIB</fullName>
    </submittedName>
</protein>
<keyword evidence="6" id="KW-0418">Kinase</keyword>
<dbReference type="Gene3D" id="3.40.50.2300">
    <property type="match status" value="1"/>
</dbReference>
<feature type="modified residue" description="Phosphocysteine; by EIIA" evidence="7">
    <location>
        <position position="8"/>
    </location>
</feature>
<keyword evidence="4" id="KW-0808">Transferase</keyword>
<evidence type="ECO:0000256" key="4">
    <source>
        <dbReference type="ARBA" id="ARBA00022679"/>
    </source>
</evidence>
<dbReference type="InterPro" id="IPR013012">
    <property type="entry name" value="PTS_EIIB_3"/>
</dbReference>
<sequence length="105" mass="11425">MRNILLVCAAGMSTSLLVQKMEKEAASMGHEGKIWAVSVDEINAHIDSADIVLVGPQIRYKLPKLKELGNEKGIPVEMINPSDYGMMNARNILEASFKILDGKGA</sequence>